<proteinExistence type="predicted"/>
<evidence type="ECO:0000313" key="3">
    <source>
        <dbReference type="Proteomes" id="UP000823941"/>
    </source>
</evidence>
<organism evidence="2 3">
    <name type="scientific">Plutella xylostella</name>
    <name type="common">Diamondback moth</name>
    <name type="synonym">Plutella maculipennis</name>
    <dbReference type="NCBI Taxonomy" id="51655"/>
    <lineage>
        <taxon>Eukaryota</taxon>
        <taxon>Metazoa</taxon>
        <taxon>Ecdysozoa</taxon>
        <taxon>Arthropoda</taxon>
        <taxon>Hexapoda</taxon>
        <taxon>Insecta</taxon>
        <taxon>Pterygota</taxon>
        <taxon>Neoptera</taxon>
        <taxon>Endopterygota</taxon>
        <taxon>Lepidoptera</taxon>
        <taxon>Glossata</taxon>
        <taxon>Ditrysia</taxon>
        <taxon>Yponomeutoidea</taxon>
        <taxon>Plutellidae</taxon>
        <taxon>Plutella</taxon>
    </lineage>
</organism>
<feature type="region of interest" description="Disordered" evidence="1">
    <location>
        <begin position="103"/>
        <end position="154"/>
    </location>
</feature>
<keyword evidence="3" id="KW-1185">Reference proteome</keyword>
<evidence type="ECO:0000256" key="1">
    <source>
        <dbReference type="SAM" id="MobiDB-lite"/>
    </source>
</evidence>
<feature type="region of interest" description="Disordered" evidence="1">
    <location>
        <begin position="28"/>
        <end position="52"/>
    </location>
</feature>
<dbReference type="EMBL" id="JAHIBW010000013">
    <property type="protein sequence ID" value="KAG7305274.1"/>
    <property type="molecule type" value="Genomic_DNA"/>
</dbReference>
<comment type="caution">
    <text evidence="2">The sequence shown here is derived from an EMBL/GenBank/DDBJ whole genome shotgun (WGS) entry which is preliminary data.</text>
</comment>
<feature type="compositionally biased region" description="Polar residues" evidence="1">
    <location>
        <begin position="34"/>
        <end position="43"/>
    </location>
</feature>
<feature type="compositionally biased region" description="Low complexity" evidence="1">
    <location>
        <begin position="103"/>
        <end position="120"/>
    </location>
</feature>
<feature type="compositionally biased region" description="Polar residues" evidence="1">
    <location>
        <begin position="121"/>
        <end position="130"/>
    </location>
</feature>
<sequence>MLAAIRTLPNALLSSSAASGDAAAQSDRAAASSCGRQRQSDPSSRPEVRSLPTYTTYGAHLRQKCQKFSVALALEAARCSPCTSSQNMLAAIRTLPNALLSSSAASGDAAAQSDRAAASSCGRQRQNDPSSRSEIKETARARTSASGKLGEREG</sequence>
<reference evidence="2 3" key="1">
    <citation type="submission" date="2021-06" db="EMBL/GenBank/DDBJ databases">
        <title>A haploid diamondback moth (Plutella xylostella L.) genome assembly resolves 31 chromosomes and identifies a diamide resistance mutation.</title>
        <authorList>
            <person name="Ward C.M."/>
            <person name="Perry K.D."/>
            <person name="Baker G."/>
            <person name="Powis K."/>
            <person name="Heckel D.G."/>
            <person name="Baxter S.W."/>
        </authorList>
    </citation>
    <scope>NUCLEOTIDE SEQUENCE [LARGE SCALE GENOMIC DNA]</scope>
    <source>
        <strain evidence="2 3">LV</strain>
        <tissue evidence="2">Single pupa</tissue>
    </source>
</reference>
<evidence type="ECO:0000313" key="2">
    <source>
        <dbReference type="EMBL" id="KAG7305274.1"/>
    </source>
</evidence>
<accession>A0ABQ7QJC7</accession>
<feature type="compositionally biased region" description="Basic and acidic residues" evidence="1">
    <location>
        <begin position="131"/>
        <end position="140"/>
    </location>
</feature>
<dbReference type="Proteomes" id="UP000823941">
    <property type="component" value="Chromosome 13"/>
</dbReference>
<gene>
    <name evidence="2" type="ORF">JYU34_009317</name>
</gene>
<name>A0ABQ7QJC7_PLUXY</name>
<protein>
    <submittedName>
        <fullName evidence="2">Uncharacterized protein</fullName>
    </submittedName>
</protein>